<protein>
    <submittedName>
        <fullName evidence="1">Uncharacterized protein</fullName>
    </submittedName>
</protein>
<accession>A0A2U1NQK2</accession>
<reference evidence="1 2" key="1">
    <citation type="journal article" date="2018" name="Mol. Plant">
        <title>The genome of Artemisia annua provides insight into the evolution of Asteraceae family and artemisinin biosynthesis.</title>
        <authorList>
            <person name="Shen Q."/>
            <person name="Zhang L."/>
            <person name="Liao Z."/>
            <person name="Wang S."/>
            <person name="Yan T."/>
            <person name="Shi P."/>
            <person name="Liu M."/>
            <person name="Fu X."/>
            <person name="Pan Q."/>
            <person name="Wang Y."/>
            <person name="Lv Z."/>
            <person name="Lu X."/>
            <person name="Zhang F."/>
            <person name="Jiang W."/>
            <person name="Ma Y."/>
            <person name="Chen M."/>
            <person name="Hao X."/>
            <person name="Li L."/>
            <person name="Tang Y."/>
            <person name="Lv G."/>
            <person name="Zhou Y."/>
            <person name="Sun X."/>
            <person name="Brodelius P.E."/>
            <person name="Rose J.K.C."/>
            <person name="Tang K."/>
        </authorList>
    </citation>
    <scope>NUCLEOTIDE SEQUENCE [LARGE SCALE GENOMIC DNA]</scope>
    <source>
        <strain evidence="2">cv. Huhao1</strain>
        <tissue evidence="1">Leaf</tissue>
    </source>
</reference>
<organism evidence="1 2">
    <name type="scientific">Artemisia annua</name>
    <name type="common">Sweet wormwood</name>
    <dbReference type="NCBI Taxonomy" id="35608"/>
    <lineage>
        <taxon>Eukaryota</taxon>
        <taxon>Viridiplantae</taxon>
        <taxon>Streptophyta</taxon>
        <taxon>Embryophyta</taxon>
        <taxon>Tracheophyta</taxon>
        <taxon>Spermatophyta</taxon>
        <taxon>Magnoliopsida</taxon>
        <taxon>eudicotyledons</taxon>
        <taxon>Gunneridae</taxon>
        <taxon>Pentapetalae</taxon>
        <taxon>asterids</taxon>
        <taxon>campanulids</taxon>
        <taxon>Asterales</taxon>
        <taxon>Asteraceae</taxon>
        <taxon>Asteroideae</taxon>
        <taxon>Anthemideae</taxon>
        <taxon>Artemisiinae</taxon>
        <taxon>Artemisia</taxon>
    </lineage>
</organism>
<keyword evidence="2" id="KW-1185">Reference proteome</keyword>
<evidence type="ECO:0000313" key="1">
    <source>
        <dbReference type="EMBL" id="PWA75782.1"/>
    </source>
</evidence>
<dbReference type="AlphaFoldDB" id="A0A2U1NQK2"/>
<dbReference type="EMBL" id="PKPP01002356">
    <property type="protein sequence ID" value="PWA75782.1"/>
    <property type="molecule type" value="Genomic_DNA"/>
</dbReference>
<comment type="caution">
    <text evidence="1">The sequence shown here is derived from an EMBL/GenBank/DDBJ whole genome shotgun (WGS) entry which is preliminary data.</text>
</comment>
<sequence length="80" mass="9307">MTWIKYQVKVTSTLGSTDTPKTSEWQCRTRVGYGHGSDTYPTRTCRVPRAFWDGHRFGHGWTRIWTWIGQPSLCCAIRDL</sequence>
<proteinExistence type="predicted"/>
<gene>
    <name evidence="1" type="ORF">CTI12_AA239800</name>
</gene>
<evidence type="ECO:0000313" key="2">
    <source>
        <dbReference type="Proteomes" id="UP000245207"/>
    </source>
</evidence>
<name>A0A2U1NQK2_ARTAN</name>
<dbReference type="Proteomes" id="UP000245207">
    <property type="component" value="Unassembled WGS sequence"/>
</dbReference>